<keyword evidence="6 13" id="KW-0863">Zinc-finger</keyword>
<feature type="domain" description="C2H2-type" evidence="14">
    <location>
        <begin position="274"/>
        <end position="303"/>
    </location>
</feature>
<feature type="domain" description="C2H2-type" evidence="14">
    <location>
        <begin position="192"/>
        <end position="217"/>
    </location>
</feature>
<dbReference type="EMBL" id="GBHO01023099">
    <property type="protein sequence ID" value="JAG20505.1"/>
    <property type="molecule type" value="Transcribed_RNA"/>
</dbReference>
<keyword evidence="4" id="KW-0479">Metal-binding</keyword>
<keyword evidence="5" id="KW-0677">Repeat</keyword>
<dbReference type="FunFam" id="3.30.160.60:FF:000690">
    <property type="entry name" value="Zinc finger protein 354C"/>
    <property type="match status" value="1"/>
</dbReference>
<dbReference type="GO" id="GO:0000981">
    <property type="term" value="F:DNA-binding transcription factor activity, RNA polymerase II-specific"/>
    <property type="evidence" value="ECO:0007669"/>
    <property type="project" value="TreeGrafter"/>
</dbReference>
<evidence type="ECO:0000313" key="15">
    <source>
        <dbReference type="EMBL" id="JAG20505.1"/>
    </source>
</evidence>
<dbReference type="GO" id="GO:0045892">
    <property type="term" value="P:negative regulation of DNA-templated transcription"/>
    <property type="evidence" value="ECO:0007669"/>
    <property type="project" value="UniProtKB-ARBA"/>
</dbReference>
<dbReference type="FunFam" id="3.30.160.60:FF:000706">
    <property type="entry name" value="Zinc finger protein"/>
    <property type="match status" value="1"/>
</dbReference>
<dbReference type="FunFam" id="3.30.160.60:FF:001370">
    <property type="entry name" value="Zinc finger protein"/>
    <property type="match status" value="1"/>
</dbReference>
<feature type="domain" description="C2H2-type" evidence="14">
    <location>
        <begin position="107"/>
        <end position="134"/>
    </location>
</feature>
<name>A0A0A9XTP3_LYGHE</name>
<evidence type="ECO:0000256" key="11">
    <source>
        <dbReference type="ARBA" id="ARBA00023163"/>
    </source>
</evidence>
<evidence type="ECO:0000313" key="16">
    <source>
        <dbReference type="EMBL" id="JAQ12252.1"/>
    </source>
</evidence>
<dbReference type="GO" id="GO:0003682">
    <property type="term" value="F:chromatin binding"/>
    <property type="evidence" value="ECO:0007669"/>
    <property type="project" value="UniProtKB-ARBA"/>
</dbReference>
<protein>
    <submittedName>
        <fullName evidence="16">Zinc finger protein 345</fullName>
    </submittedName>
</protein>
<dbReference type="PANTHER" id="PTHR23226:SF240">
    <property type="entry name" value="GASTRULA ZINC FINGER PROTEIN XLCGF26.1-LIKE-RELATED"/>
    <property type="match status" value="1"/>
</dbReference>
<feature type="domain" description="C2H2-type" evidence="14">
    <location>
        <begin position="135"/>
        <end position="162"/>
    </location>
</feature>
<comment type="subcellular location">
    <subcellularLocation>
        <location evidence="1">Nucleus</location>
    </subcellularLocation>
</comment>
<dbReference type="Pfam" id="PF00096">
    <property type="entry name" value="zf-C2H2"/>
    <property type="match status" value="8"/>
</dbReference>
<evidence type="ECO:0000259" key="14">
    <source>
        <dbReference type="PROSITE" id="PS50157"/>
    </source>
</evidence>
<dbReference type="InterPro" id="IPR013087">
    <property type="entry name" value="Znf_C2H2_type"/>
</dbReference>
<keyword evidence="3" id="KW-1017">Isopeptide bond</keyword>
<evidence type="ECO:0000256" key="8">
    <source>
        <dbReference type="ARBA" id="ARBA00022843"/>
    </source>
</evidence>
<dbReference type="FunFam" id="3.30.160.60:FF:000709">
    <property type="entry name" value="GDNF-inducible zinc finger protein 1"/>
    <property type="match status" value="1"/>
</dbReference>
<evidence type="ECO:0000256" key="6">
    <source>
        <dbReference type="ARBA" id="ARBA00022771"/>
    </source>
</evidence>
<dbReference type="Gene3D" id="3.30.160.60">
    <property type="entry name" value="Classic Zinc Finger"/>
    <property type="match status" value="10"/>
</dbReference>
<evidence type="ECO:0000256" key="13">
    <source>
        <dbReference type="PROSITE-ProRule" id="PRU00042"/>
    </source>
</evidence>
<dbReference type="PANTHER" id="PTHR23226">
    <property type="entry name" value="ZINC FINGER AND SCAN DOMAIN-CONTAINING"/>
    <property type="match status" value="1"/>
</dbReference>
<dbReference type="PROSITE" id="PS00028">
    <property type="entry name" value="ZINC_FINGER_C2H2_1"/>
    <property type="match status" value="8"/>
</dbReference>
<reference evidence="16" key="3">
    <citation type="journal article" date="2016" name="Gigascience">
        <title>De novo construction of an expanded transcriptome assembly for the western tarnished plant bug, Lygus hesperus.</title>
        <authorList>
            <person name="Tassone E.E."/>
            <person name="Geib S.M."/>
            <person name="Hall B."/>
            <person name="Fabrick J.A."/>
            <person name="Brent C.S."/>
            <person name="Hull J.J."/>
        </authorList>
    </citation>
    <scope>NUCLEOTIDE SEQUENCE</scope>
</reference>
<sequence>MRYTKINLLRTAPKMKEGGSQHVCEVCGKAFDASFKLKKHMRAHTGEKPYTCKECGLSYSQSGGLRNHIVIVHRNEKIFQCFYCGKGFPIKDRLKLHLRIHTGEKPYSCSHCPKAFARGSQLTQHLRTHTKDRPFTCPQCNSDFVCRNNLLHHIKRHQGERDYVCHKCGKSFIRRDSLQKHLAWFHANLKAFECKICNKRYKGHLLQHMRIHKAEKPHKCSWCDMRFVQRSQLTVHERTHSGIRPYRCAVCHMAFAHSTALKMHVRRHTGEKPFKCLICDNKAFSQLPHLKKHMLSIHKTNKPYYCIGCKNFFQTKIQLQEHQEVCTEGVKTEQEEDDPVMPVGRMRLLLAILLQKISTPEKLEKLGFGKRLIDHVLTDSIEQSGRTPCLDPLLTEADRLRANVQILLDWTVPKVHMDKFKSERRSMEELLEEFTNLFIYE</sequence>
<feature type="domain" description="C2H2-type" evidence="14">
    <location>
        <begin position="50"/>
        <end position="78"/>
    </location>
</feature>
<dbReference type="GO" id="GO:0040029">
    <property type="term" value="P:epigenetic regulation of gene expression"/>
    <property type="evidence" value="ECO:0007669"/>
    <property type="project" value="UniProtKB-ARBA"/>
</dbReference>
<organism evidence="15">
    <name type="scientific">Lygus hesperus</name>
    <name type="common">Western plant bug</name>
    <dbReference type="NCBI Taxonomy" id="30085"/>
    <lineage>
        <taxon>Eukaryota</taxon>
        <taxon>Metazoa</taxon>
        <taxon>Ecdysozoa</taxon>
        <taxon>Arthropoda</taxon>
        <taxon>Hexapoda</taxon>
        <taxon>Insecta</taxon>
        <taxon>Pterygota</taxon>
        <taxon>Neoptera</taxon>
        <taxon>Paraneoptera</taxon>
        <taxon>Hemiptera</taxon>
        <taxon>Heteroptera</taxon>
        <taxon>Panheteroptera</taxon>
        <taxon>Cimicomorpha</taxon>
        <taxon>Miridae</taxon>
        <taxon>Mirini</taxon>
        <taxon>Lygus</taxon>
    </lineage>
</organism>
<evidence type="ECO:0000256" key="1">
    <source>
        <dbReference type="ARBA" id="ARBA00004123"/>
    </source>
</evidence>
<comment type="similarity">
    <text evidence="2">Belongs to the krueppel C2H2-type zinc-finger protein family.</text>
</comment>
<dbReference type="GO" id="GO:0008270">
    <property type="term" value="F:zinc ion binding"/>
    <property type="evidence" value="ECO:0007669"/>
    <property type="project" value="UniProtKB-KW"/>
</dbReference>
<keyword evidence="11" id="KW-0804">Transcription</keyword>
<keyword evidence="12" id="KW-0539">Nucleus</keyword>
<feature type="domain" description="C2H2-type" evidence="14">
    <location>
        <begin position="246"/>
        <end position="273"/>
    </location>
</feature>
<dbReference type="PROSITE" id="PS50157">
    <property type="entry name" value="ZINC_FINGER_C2H2_2"/>
    <property type="match status" value="10"/>
</dbReference>
<proteinExistence type="inferred from homology"/>
<dbReference type="SUPFAM" id="SSF57667">
    <property type="entry name" value="beta-beta-alpha zinc fingers"/>
    <property type="match status" value="5"/>
</dbReference>
<dbReference type="FunFam" id="3.30.160.60:FF:000065">
    <property type="entry name" value="B-cell CLL/lymphoma 6, member B"/>
    <property type="match status" value="1"/>
</dbReference>
<keyword evidence="9" id="KW-0805">Transcription regulation</keyword>
<dbReference type="FunFam" id="3.30.160.60:FF:000328">
    <property type="entry name" value="Zinc finger protein 1079"/>
    <property type="match status" value="1"/>
</dbReference>
<reference evidence="15" key="2">
    <citation type="submission" date="2014-07" db="EMBL/GenBank/DDBJ databases">
        <authorList>
            <person name="Hull J."/>
        </authorList>
    </citation>
    <scope>NUCLEOTIDE SEQUENCE</scope>
</reference>
<dbReference type="AlphaFoldDB" id="A0A0A9XTP3"/>
<keyword evidence="7" id="KW-0862">Zinc</keyword>
<dbReference type="SMART" id="SM00355">
    <property type="entry name" value="ZnF_C2H2"/>
    <property type="match status" value="11"/>
</dbReference>
<evidence type="ECO:0000256" key="9">
    <source>
        <dbReference type="ARBA" id="ARBA00023015"/>
    </source>
</evidence>
<evidence type="ECO:0000256" key="7">
    <source>
        <dbReference type="ARBA" id="ARBA00022833"/>
    </source>
</evidence>
<evidence type="ECO:0000256" key="12">
    <source>
        <dbReference type="ARBA" id="ARBA00023242"/>
    </source>
</evidence>
<keyword evidence="8" id="KW-0832">Ubl conjugation</keyword>
<feature type="domain" description="C2H2-type" evidence="14">
    <location>
        <begin position="22"/>
        <end position="49"/>
    </location>
</feature>
<evidence type="ECO:0000256" key="5">
    <source>
        <dbReference type="ARBA" id="ARBA00022737"/>
    </source>
</evidence>
<dbReference type="GO" id="GO:0000785">
    <property type="term" value="C:chromatin"/>
    <property type="evidence" value="ECO:0007669"/>
    <property type="project" value="UniProtKB-ARBA"/>
</dbReference>
<evidence type="ECO:0000256" key="3">
    <source>
        <dbReference type="ARBA" id="ARBA00022499"/>
    </source>
</evidence>
<feature type="domain" description="C2H2-type" evidence="14">
    <location>
        <begin position="218"/>
        <end position="245"/>
    </location>
</feature>
<reference evidence="15" key="1">
    <citation type="journal article" date="2014" name="PLoS ONE">
        <title>Transcriptome-Based Identification of ABC Transporters in the Western Tarnished Plant Bug Lygus hesperus.</title>
        <authorList>
            <person name="Hull J.J."/>
            <person name="Chaney K."/>
            <person name="Geib S.M."/>
            <person name="Fabrick J.A."/>
            <person name="Brent C.S."/>
            <person name="Walsh D."/>
            <person name="Lavine L.C."/>
        </authorList>
    </citation>
    <scope>NUCLEOTIDE SEQUENCE</scope>
</reference>
<dbReference type="InterPro" id="IPR036236">
    <property type="entry name" value="Znf_C2H2_sf"/>
</dbReference>
<evidence type="ECO:0000256" key="10">
    <source>
        <dbReference type="ARBA" id="ARBA00023125"/>
    </source>
</evidence>
<evidence type="ECO:0000256" key="4">
    <source>
        <dbReference type="ARBA" id="ARBA00022723"/>
    </source>
</evidence>
<feature type="domain" description="C2H2-type" evidence="14">
    <location>
        <begin position="79"/>
        <end position="106"/>
    </location>
</feature>
<keyword evidence="10" id="KW-0238">DNA-binding</keyword>
<feature type="domain" description="C2H2-type" evidence="14">
    <location>
        <begin position="163"/>
        <end position="191"/>
    </location>
</feature>
<dbReference type="FunFam" id="3.30.160.60:FF:000072">
    <property type="entry name" value="zinc finger protein 143 isoform X1"/>
    <property type="match status" value="1"/>
</dbReference>
<dbReference type="EMBL" id="GDHC01006377">
    <property type="protein sequence ID" value="JAQ12252.1"/>
    <property type="molecule type" value="Transcribed_RNA"/>
</dbReference>
<dbReference type="GO" id="GO:0005634">
    <property type="term" value="C:nucleus"/>
    <property type="evidence" value="ECO:0007669"/>
    <property type="project" value="UniProtKB-SubCell"/>
</dbReference>
<dbReference type="GO" id="GO:0000978">
    <property type="term" value="F:RNA polymerase II cis-regulatory region sequence-specific DNA binding"/>
    <property type="evidence" value="ECO:0007669"/>
    <property type="project" value="TreeGrafter"/>
</dbReference>
<evidence type="ECO:0000256" key="2">
    <source>
        <dbReference type="ARBA" id="ARBA00006991"/>
    </source>
</evidence>
<gene>
    <name evidence="16" type="primary">ZNF345_3</name>
    <name evidence="15" type="ORF">CM83_35736</name>
    <name evidence="16" type="ORF">g.57405</name>
</gene>
<accession>A0A0A9XTP3</accession>
<dbReference type="FunFam" id="3.30.160.60:FF:000624">
    <property type="entry name" value="zinc finger protein 697"/>
    <property type="match status" value="1"/>
</dbReference>